<sequence>MATEANPIAPTVAIEGDDWAADFFRSADSFDIEQLVGWFADDVEVRFGNQPAITGKADARAAFEGFWGSIGGMRHSRESVVSLGDMAAQASIVTYTRHDGSDVSMPVSSHLRRVGPGKIDRLWIFIDMAPLFAVAV</sequence>
<proteinExistence type="predicted"/>
<dbReference type="Pfam" id="PF12680">
    <property type="entry name" value="SnoaL_2"/>
    <property type="match status" value="1"/>
</dbReference>
<gene>
    <name evidence="2" type="ORF">QGN17_09910</name>
</gene>
<dbReference type="Proteomes" id="UP001160625">
    <property type="component" value="Unassembled WGS sequence"/>
</dbReference>
<dbReference type="SUPFAM" id="SSF54427">
    <property type="entry name" value="NTF2-like"/>
    <property type="match status" value="1"/>
</dbReference>
<dbReference type="InterPro" id="IPR032710">
    <property type="entry name" value="NTF2-like_dom_sf"/>
</dbReference>
<name>A0ABT6N1S8_9SPHN</name>
<dbReference type="InterPro" id="IPR037401">
    <property type="entry name" value="SnoaL-like"/>
</dbReference>
<keyword evidence="3" id="KW-1185">Reference proteome</keyword>
<dbReference type="RefSeq" id="WP_281044311.1">
    <property type="nucleotide sequence ID" value="NZ_JARYGZ010000001.1"/>
</dbReference>
<evidence type="ECO:0000259" key="1">
    <source>
        <dbReference type="Pfam" id="PF12680"/>
    </source>
</evidence>
<reference evidence="2" key="1">
    <citation type="submission" date="2023-04" db="EMBL/GenBank/DDBJ databases">
        <title>Sphingomonas sp. MAHUQ-71 isolated from rice field.</title>
        <authorList>
            <person name="Huq M.A."/>
        </authorList>
    </citation>
    <scope>NUCLEOTIDE SEQUENCE</scope>
    <source>
        <strain evidence="2">MAHUQ-71</strain>
    </source>
</reference>
<evidence type="ECO:0000313" key="2">
    <source>
        <dbReference type="EMBL" id="MDH7639043.1"/>
    </source>
</evidence>
<evidence type="ECO:0000313" key="3">
    <source>
        <dbReference type="Proteomes" id="UP001160625"/>
    </source>
</evidence>
<protein>
    <submittedName>
        <fullName evidence="2">Nuclear transport factor 2 family protein</fullName>
    </submittedName>
</protein>
<accession>A0ABT6N1S8</accession>
<comment type="caution">
    <text evidence="2">The sequence shown here is derived from an EMBL/GenBank/DDBJ whole genome shotgun (WGS) entry which is preliminary data.</text>
</comment>
<dbReference type="EMBL" id="JARYGZ010000001">
    <property type="protein sequence ID" value="MDH7639043.1"/>
    <property type="molecule type" value="Genomic_DNA"/>
</dbReference>
<dbReference type="Gene3D" id="3.10.450.50">
    <property type="match status" value="1"/>
</dbReference>
<feature type="domain" description="SnoaL-like" evidence="1">
    <location>
        <begin position="22"/>
        <end position="119"/>
    </location>
</feature>
<organism evidence="2 3">
    <name type="scientific">Sphingomonas oryzagri</name>
    <dbReference type="NCBI Taxonomy" id="3042314"/>
    <lineage>
        <taxon>Bacteria</taxon>
        <taxon>Pseudomonadati</taxon>
        <taxon>Pseudomonadota</taxon>
        <taxon>Alphaproteobacteria</taxon>
        <taxon>Sphingomonadales</taxon>
        <taxon>Sphingomonadaceae</taxon>
        <taxon>Sphingomonas</taxon>
    </lineage>
</organism>